<organism evidence="1">
    <name type="scientific">Candidatus Nitrotoga fabula</name>
    <dbReference type="NCBI Taxonomy" id="2182327"/>
    <lineage>
        <taxon>Bacteria</taxon>
        <taxon>Pseudomonadati</taxon>
        <taxon>Pseudomonadota</taxon>
        <taxon>Betaproteobacteria</taxon>
        <taxon>Nitrosomonadales</taxon>
        <taxon>Gallionellaceae</taxon>
        <taxon>Candidatus Nitrotoga</taxon>
    </lineage>
</organism>
<dbReference type="EMBL" id="LS423452">
    <property type="protein sequence ID" value="SPS06208.1"/>
    <property type="molecule type" value="Genomic_DNA"/>
</dbReference>
<name>A0A2X0QX98_9PROT</name>
<accession>A0A2X0QX98</accession>
<reference evidence="1" key="1">
    <citation type="submission" date="2018-05" db="EMBL/GenBank/DDBJ databases">
        <authorList>
            <person name="Lanie J.A."/>
            <person name="Ng W.-L."/>
            <person name="Kazmierczak K.M."/>
            <person name="Andrzejewski T.M."/>
            <person name="Davidsen T.M."/>
            <person name="Wayne K.J."/>
            <person name="Tettelin H."/>
            <person name="Glass J.I."/>
            <person name="Rusch D."/>
            <person name="Podicherti R."/>
            <person name="Tsui H.-C.T."/>
            <person name="Winkler M.E."/>
        </authorList>
    </citation>
    <scope>NUCLEOTIDE SEQUENCE</scope>
    <source>
        <strain evidence="1">KNB</strain>
    </source>
</reference>
<sequence>MSITTPAYFVEIAFSTVLRLSSRGDQLWNGYTWTGGRLGKVQAGNTGGQIELMNSDLLSGALVLTEGIADRAIRVWTFEGDNPGSAVMIFAGVGDKAEIRADRVRITLVTENRRTLYSPRRFVGAVSGFNHLLPAGTKVSWGGQTLILDRK</sequence>
<dbReference type="AlphaFoldDB" id="A0A2X0QX98"/>
<protein>
    <submittedName>
        <fullName evidence="1">Uncharacterized protein</fullName>
    </submittedName>
</protein>
<proteinExistence type="predicted"/>
<evidence type="ECO:0000313" key="1">
    <source>
        <dbReference type="EMBL" id="SPS06208.1"/>
    </source>
</evidence>
<gene>
    <name evidence="1" type="ORF">NITFAB_1798</name>
</gene>